<keyword evidence="4" id="KW-1185">Reference proteome</keyword>
<evidence type="ECO:0000313" key="4">
    <source>
        <dbReference type="Proteomes" id="UP000521943"/>
    </source>
</evidence>
<protein>
    <recommendedName>
        <fullName evidence="2">Integrase core domain-containing protein</fullName>
    </recommendedName>
</protein>
<comment type="caution">
    <text evidence="3">The sequence shown here is derived from an EMBL/GenBank/DDBJ whole genome shotgun (WGS) entry which is preliminary data.</text>
</comment>
<evidence type="ECO:0000313" key="3">
    <source>
        <dbReference type="EMBL" id="KAF6746368.1"/>
    </source>
</evidence>
<organism evidence="3 4">
    <name type="scientific">Ephemerocybe angulata</name>
    <dbReference type="NCBI Taxonomy" id="980116"/>
    <lineage>
        <taxon>Eukaryota</taxon>
        <taxon>Fungi</taxon>
        <taxon>Dikarya</taxon>
        <taxon>Basidiomycota</taxon>
        <taxon>Agaricomycotina</taxon>
        <taxon>Agaricomycetes</taxon>
        <taxon>Agaricomycetidae</taxon>
        <taxon>Agaricales</taxon>
        <taxon>Agaricineae</taxon>
        <taxon>Psathyrellaceae</taxon>
        <taxon>Ephemerocybe</taxon>
    </lineage>
</organism>
<evidence type="ECO:0000256" key="1">
    <source>
        <dbReference type="SAM" id="MobiDB-lite"/>
    </source>
</evidence>
<feature type="domain" description="Integrase core" evidence="2">
    <location>
        <begin position="67"/>
        <end position="141"/>
    </location>
</feature>
<dbReference type="PANTHER" id="PTHR46791">
    <property type="entry name" value="EXPRESSED PROTEIN"/>
    <property type="match status" value="1"/>
</dbReference>
<proteinExistence type="predicted"/>
<dbReference type="PANTHER" id="PTHR46791:SF5">
    <property type="entry name" value="CLR5 DOMAIN-CONTAINING PROTEIN-RELATED"/>
    <property type="match status" value="1"/>
</dbReference>
<name>A0A8H6HG42_9AGAR</name>
<reference evidence="3 4" key="1">
    <citation type="submission" date="2020-07" db="EMBL/GenBank/DDBJ databases">
        <title>Comparative genomics of pyrophilous fungi reveals a link between fire events and developmental genes.</title>
        <authorList>
            <consortium name="DOE Joint Genome Institute"/>
            <person name="Steindorff A.S."/>
            <person name="Carver A."/>
            <person name="Calhoun S."/>
            <person name="Stillman K."/>
            <person name="Liu H."/>
            <person name="Lipzen A."/>
            <person name="Pangilinan J."/>
            <person name="Labutti K."/>
            <person name="Bruns T.D."/>
            <person name="Grigoriev I.V."/>
        </authorList>
    </citation>
    <scope>NUCLEOTIDE SEQUENCE [LARGE SCALE GENOMIC DNA]</scope>
    <source>
        <strain evidence="3 4">CBS 144469</strain>
    </source>
</reference>
<sequence length="248" mass="28537">MSYDYLPHLLEKADRLILDTRFYLSSVPNVDIERGSGLARQLQASRSILTDLKDYSLLTKSEIEECRLWRDVRRDTLEFFRQLFSQLEKEELLDTDCKTHLTALFLVYHPRIQKSLDETTTSWNNHSLRTERYKTPFALYELSKERAINAGYWDFDAGDNVSNVGDDYGEEGDEPGAEDSQPVPPRSDYFETLDDEIEAGIVTTDDEVLSEARDALGGMDLEKDDGAWGIDTYCEVVLRLTAFYSQKD</sequence>
<feature type="region of interest" description="Disordered" evidence="1">
    <location>
        <begin position="163"/>
        <end position="187"/>
    </location>
</feature>
<dbReference type="Proteomes" id="UP000521943">
    <property type="component" value="Unassembled WGS sequence"/>
</dbReference>
<dbReference type="AlphaFoldDB" id="A0A8H6HG42"/>
<dbReference type="EMBL" id="JACGCI010000093">
    <property type="protein sequence ID" value="KAF6746368.1"/>
    <property type="molecule type" value="Genomic_DNA"/>
</dbReference>
<dbReference type="InterPro" id="IPR058913">
    <property type="entry name" value="Integrase_dom_put"/>
</dbReference>
<dbReference type="Pfam" id="PF24764">
    <property type="entry name" value="rva_4"/>
    <property type="match status" value="1"/>
</dbReference>
<feature type="compositionally biased region" description="Acidic residues" evidence="1">
    <location>
        <begin position="167"/>
        <end position="177"/>
    </location>
</feature>
<gene>
    <name evidence="3" type="ORF">DFP72DRAFT_823198</name>
</gene>
<evidence type="ECO:0000259" key="2">
    <source>
        <dbReference type="Pfam" id="PF24764"/>
    </source>
</evidence>
<dbReference type="OrthoDB" id="2686689at2759"/>
<accession>A0A8H6HG42</accession>